<dbReference type="PANTHER" id="PTHR43977">
    <property type="entry name" value="STRUCTURAL MAINTENANCE OF CHROMOSOMES PROTEIN 3"/>
    <property type="match status" value="1"/>
</dbReference>
<dbReference type="InterPro" id="IPR003395">
    <property type="entry name" value="RecF/RecN/SMC_N"/>
</dbReference>
<comment type="caution">
    <text evidence="8">The sequence shown here is derived from an EMBL/GenBank/DDBJ whole genome shotgun (WGS) entry which is preliminary data.</text>
</comment>
<evidence type="ECO:0000259" key="7">
    <source>
        <dbReference type="SMART" id="SM00968"/>
    </source>
</evidence>
<dbReference type="GO" id="GO:0005737">
    <property type="term" value="C:cytoplasm"/>
    <property type="evidence" value="ECO:0007669"/>
    <property type="project" value="UniProtKB-SubCell"/>
</dbReference>
<evidence type="ECO:0000256" key="4">
    <source>
        <dbReference type="ARBA" id="ARBA00023054"/>
    </source>
</evidence>
<reference evidence="8 9" key="1">
    <citation type="submission" date="2018-10" db="EMBL/GenBank/DDBJ databases">
        <title>Genomic Encyclopedia of Archaeal and Bacterial Type Strains, Phase II (KMG-II): from individual species to whole genera.</title>
        <authorList>
            <person name="Goeker M."/>
        </authorList>
    </citation>
    <scope>NUCLEOTIDE SEQUENCE [LARGE SCALE GENOMIC DNA]</scope>
    <source>
        <strain evidence="8 9">DSM 16510</strain>
    </source>
</reference>
<dbReference type="NCBIfam" id="TIGR02169">
    <property type="entry name" value="SMC_prok_A"/>
    <property type="match status" value="1"/>
</dbReference>
<organism evidence="8 9">
    <name type="scientific">Hydrogenivirga caldilitoris</name>
    <dbReference type="NCBI Taxonomy" id="246264"/>
    <lineage>
        <taxon>Bacteria</taxon>
        <taxon>Pseudomonadati</taxon>
        <taxon>Aquificota</taxon>
        <taxon>Aquificia</taxon>
        <taxon>Aquificales</taxon>
        <taxon>Aquificaceae</taxon>
        <taxon>Hydrogenivirga</taxon>
    </lineage>
</organism>
<dbReference type="SUPFAM" id="SSF57997">
    <property type="entry name" value="Tropomyosin"/>
    <property type="match status" value="1"/>
</dbReference>
<feature type="coiled-coil region" evidence="6">
    <location>
        <begin position="181"/>
        <end position="485"/>
    </location>
</feature>
<comment type="subunit">
    <text evidence="6">Homodimer.</text>
</comment>
<dbReference type="InterPro" id="IPR011890">
    <property type="entry name" value="SMC_prok"/>
</dbReference>
<evidence type="ECO:0000256" key="6">
    <source>
        <dbReference type="HAMAP-Rule" id="MF_01894"/>
    </source>
</evidence>
<protein>
    <recommendedName>
        <fullName evidence="6">Chromosome partition protein Smc</fullName>
    </recommendedName>
</protein>
<keyword evidence="9" id="KW-1185">Reference proteome</keyword>
<proteinExistence type="inferred from homology"/>
<name>A0A497XQV0_9AQUI</name>
<evidence type="ECO:0000256" key="2">
    <source>
        <dbReference type="ARBA" id="ARBA00022741"/>
    </source>
</evidence>
<evidence type="ECO:0000313" key="9">
    <source>
        <dbReference type="Proteomes" id="UP000267841"/>
    </source>
</evidence>
<dbReference type="InterPro" id="IPR024704">
    <property type="entry name" value="SMC"/>
</dbReference>
<feature type="domain" description="SMC hinge" evidence="7">
    <location>
        <begin position="507"/>
        <end position="623"/>
    </location>
</feature>
<dbReference type="GO" id="GO:0005694">
    <property type="term" value="C:chromosome"/>
    <property type="evidence" value="ECO:0007669"/>
    <property type="project" value="InterPro"/>
</dbReference>
<dbReference type="Gene3D" id="3.40.50.300">
    <property type="entry name" value="P-loop containing nucleotide triphosphate hydrolases"/>
    <property type="match status" value="2"/>
</dbReference>
<feature type="binding site" evidence="6">
    <location>
        <begin position="35"/>
        <end position="42"/>
    </location>
    <ligand>
        <name>ATP</name>
        <dbReference type="ChEBI" id="CHEBI:30616"/>
    </ligand>
</feature>
<dbReference type="Proteomes" id="UP000267841">
    <property type="component" value="Unassembled WGS sequence"/>
</dbReference>
<keyword evidence="2 6" id="KW-0547">Nucleotide-binding</keyword>
<dbReference type="SUPFAM" id="SSF52540">
    <property type="entry name" value="P-loop containing nucleoside triphosphate hydrolases"/>
    <property type="match status" value="1"/>
</dbReference>
<dbReference type="GO" id="GO:0016887">
    <property type="term" value="F:ATP hydrolysis activity"/>
    <property type="evidence" value="ECO:0007669"/>
    <property type="project" value="InterPro"/>
</dbReference>
<dbReference type="GO" id="GO:0003677">
    <property type="term" value="F:DNA binding"/>
    <property type="evidence" value="ECO:0007669"/>
    <property type="project" value="UniProtKB-UniRule"/>
</dbReference>
<dbReference type="NCBIfam" id="TIGR02168">
    <property type="entry name" value="SMC_prok_B"/>
    <property type="match status" value="1"/>
</dbReference>
<accession>A0A497XQV0</accession>
<dbReference type="Gene3D" id="3.30.70.1620">
    <property type="match status" value="1"/>
</dbReference>
<comment type="domain">
    <text evidence="6">Contains large globular domains required for ATP hydrolysis at each terminus and a third globular domain forming a flexible hinge near the middle of the molecule. These domains are separated by coiled-coil structures.</text>
</comment>
<comment type="function">
    <text evidence="6">Required for chromosome condensation and partitioning.</text>
</comment>
<dbReference type="GO" id="GO:0007059">
    <property type="term" value="P:chromosome segregation"/>
    <property type="evidence" value="ECO:0007669"/>
    <property type="project" value="UniProtKB-UniRule"/>
</dbReference>
<dbReference type="GO" id="GO:0007062">
    <property type="term" value="P:sister chromatid cohesion"/>
    <property type="evidence" value="ECO:0007669"/>
    <property type="project" value="InterPro"/>
</dbReference>
<dbReference type="InterPro" id="IPR036277">
    <property type="entry name" value="SMC_hinge_sf"/>
</dbReference>
<dbReference type="RefSeq" id="WP_121010344.1">
    <property type="nucleotide sequence ID" value="NZ_RCCJ01000001.1"/>
</dbReference>
<dbReference type="GO" id="GO:0006260">
    <property type="term" value="P:DNA replication"/>
    <property type="evidence" value="ECO:0007669"/>
    <property type="project" value="UniProtKB-UniRule"/>
</dbReference>
<dbReference type="Pfam" id="PF02463">
    <property type="entry name" value="SMC_N"/>
    <property type="match status" value="1"/>
</dbReference>
<dbReference type="GO" id="GO:0030261">
    <property type="term" value="P:chromosome condensation"/>
    <property type="evidence" value="ECO:0007669"/>
    <property type="project" value="InterPro"/>
</dbReference>
<evidence type="ECO:0000313" key="8">
    <source>
        <dbReference type="EMBL" id="RLJ70540.1"/>
    </source>
</evidence>
<evidence type="ECO:0000256" key="5">
    <source>
        <dbReference type="ARBA" id="ARBA00023125"/>
    </source>
</evidence>
<keyword evidence="4 6" id="KW-0175">Coiled coil</keyword>
<feature type="coiled-coil region" evidence="6">
    <location>
        <begin position="656"/>
        <end position="1001"/>
    </location>
</feature>
<dbReference type="InterPro" id="IPR027417">
    <property type="entry name" value="P-loop_NTPase"/>
</dbReference>
<sequence length="1159" mass="135075">MKAFVEKIVVEGFKSYGKELKEIPIGPGFVAIVGPNGAGKSNIGDALSFALGIATTKTLRAKNLSYLIFSKDGERAPYAYVEVHFKNEGAFPVPDENVIVSRKVTQDGRSTFKVNGVTVREKDLRDFLSKAGIYDNGYNVVLQGDIVRFLKMTSVERRKVIEDVAGISDYETKKQKAINDLMEVDIKIRELKLLLEEIKVQLSKLKEEKDKLDKYKKLQEEKRDTEIAILSKEINRYSSEELKLSEELNAYQERLNLIKENIKSKEETLAEKEGKLKDLSDKLLPFRERIGKISSDIEHIGKEIDRKEHRREDILLEKDKEEKALGYLIKDIENLTEELQLLRSELELKEREYEELKAQEERAYSELKELDDKLKVSIEEAEKAEEKEKQLKEYIEERKQEENTIRLKLKEIELKIEKTYEDIERLKEEKETTRKKIEESFGELEKYRRMRAVEQDTLKQEREYIKRVEEELKDIRKKLEEVIRGRAYVESKLASSEPLDVLFEGIDGVYGTVGDLITVKDPEHIRAVEVAGGGRLRYVVVEDENVAKRCIDFLRERNLGRMSFIPLNRIKADVNLPPYPRVKGAVDFAINLVEYDERFERAVRFAFGDTLIVQDFESARSIGIGNYRMVTLDGELFEKTGVITGGSQRSGGELGRRFYEEERRKLEMEEHELREKEQDTLIKLRALRSEIAEKEGVLKVLEKKLSEFEELSKEGDRKLAEFDQKLAKAEEYIGILREQEEELKERLKKLKEDIEYSEEKLKNLSLKRQDIINYYRSSGIEEKRQEYERIKRRVENKRAELENIKLAFRDKEAEIKAVEEEVQRKRAYIESLDREYEGLNHEIQELRTKREELENRVKDIEAQVYQFYKEKDRTEEEVRDLQAELGRLRVEEEDLYTKVGDLSANLSRVQQKLADLRQRLQELDFEGQLPDVTEGLNKLKERLFKIERELEHLGNVNLRAEEDYHEELHRYNDYEDKHKKLQEERKAIKDMIEEIETKKLNAFMEAYENINKSLKKIFSFLSPGGKAQMVIENEIDPFSGGISLIVKPRGKDVQYLEAMSGGEKTLAALSLIFAIQEYKPSPFYYFDEVDAHLDEANAKKVGELIKEKSKEAQFIVVTLREVLASFADRLIGVSARGGISRVFPVENLSSVLGEGKEVS</sequence>
<dbReference type="InterPro" id="IPR010935">
    <property type="entry name" value="SMC_hinge"/>
</dbReference>
<dbReference type="SMART" id="SM00968">
    <property type="entry name" value="SMC_hinge"/>
    <property type="match status" value="1"/>
</dbReference>
<dbReference type="AlphaFoldDB" id="A0A497XQV0"/>
<dbReference type="Gene3D" id="1.10.287.1490">
    <property type="match status" value="1"/>
</dbReference>
<keyword evidence="5 6" id="KW-0238">DNA-binding</keyword>
<dbReference type="GO" id="GO:0005524">
    <property type="term" value="F:ATP binding"/>
    <property type="evidence" value="ECO:0007669"/>
    <property type="project" value="UniProtKB-UniRule"/>
</dbReference>
<evidence type="ECO:0000256" key="3">
    <source>
        <dbReference type="ARBA" id="ARBA00022840"/>
    </source>
</evidence>
<comment type="similarity">
    <text evidence="6">Belongs to the SMC family.</text>
</comment>
<comment type="subcellular location">
    <subcellularLocation>
        <location evidence="6">Cytoplasm</location>
    </subcellularLocation>
</comment>
<evidence type="ECO:0000256" key="1">
    <source>
        <dbReference type="ARBA" id="ARBA00022490"/>
    </source>
</evidence>
<dbReference type="SUPFAM" id="SSF75553">
    <property type="entry name" value="Smc hinge domain"/>
    <property type="match status" value="1"/>
</dbReference>
<dbReference type="HAMAP" id="MF_01894">
    <property type="entry name" value="Smc_prok"/>
    <property type="match status" value="1"/>
</dbReference>
<keyword evidence="3 6" id="KW-0067">ATP-binding</keyword>
<dbReference type="PIRSF" id="PIRSF005719">
    <property type="entry name" value="SMC"/>
    <property type="match status" value="1"/>
</dbReference>
<dbReference type="Gene3D" id="1.20.1060.20">
    <property type="match status" value="1"/>
</dbReference>
<dbReference type="EMBL" id="RCCJ01000001">
    <property type="protein sequence ID" value="RLJ70540.1"/>
    <property type="molecule type" value="Genomic_DNA"/>
</dbReference>
<gene>
    <name evidence="6" type="primary">smc</name>
    <name evidence="8" type="ORF">BCF55_0816</name>
</gene>
<keyword evidence="1 6" id="KW-0963">Cytoplasm</keyword>
<dbReference type="Pfam" id="PF06470">
    <property type="entry name" value="SMC_hinge"/>
    <property type="match status" value="1"/>
</dbReference>
<dbReference type="OrthoDB" id="9808768at2"/>